<name>A0A1E8PTC4_9BURK</name>
<comment type="caution">
    <text evidence="9">Lacks conserved residue(s) required for the propagation of feature annotation.</text>
</comment>
<evidence type="ECO:0000256" key="4">
    <source>
        <dbReference type="ARBA" id="ARBA00022475"/>
    </source>
</evidence>
<dbReference type="Gene3D" id="3.30.70.260">
    <property type="match status" value="1"/>
</dbReference>
<evidence type="ECO:0000259" key="11">
    <source>
        <dbReference type="Pfam" id="PF21770"/>
    </source>
</evidence>
<keyword evidence="7 9" id="KW-0472">Membrane</keyword>
<evidence type="ECO:0000256" key="3">
    <source>
        <dbReference type="ARBA" id="ARBA00013833"/>
    </source>
</evidence>
<dbReference type="AlphaFoldDB" id="A0A1E8PTC4"/>
<dbReference type="PANTHER" id="PTHR33778">
    <property type="entry name" value="PROTEIN MGTC"/>
    <property type="match status" value="1"/>
</dbReference>
<dbReference type="InterPro" id="IPR003416">
    <property type="entry name" value="MgtC/SapB/SrpB/YhiD_fam"/>
</dbReference>
<organism evidence="12 13">
    <name type="scientific">Janthinobacterium lividum</name>
    <dbReference type="NCBI Taxonomy" id="29581"/>
    <lineage>
        <taxon>Bacteria</taxon>
        <taxon>Pseudomonadati</taxon>
        <taxon>Pseudomonadota</taxon>
        <taxon>Betaproteobacteria</taxon>
        <taxon>Burkholderiales</taxon>
        <taxon>Oxalobacteraceae</taxon>
        <taxon>Janthinobacterium</taxon>
    </lineage>
</organism>
<dbReference type="Proteomes" id="UP000092634">
    <property type="component" value="Unassembled WGS sequence"/>
</dbReference>
<comment type="caution">
    <text evidence="12">The sequence shown here is derived from an EMBL/GenBank/DDBJ whole genome shotgun (WGS) entry which is preliminary data.</text>
</comment>
<reference evidence="12 13" key="1">
    <citation type="submission" date="2016-10" db="EMBL/GenBank/DDBJ databases">
        <title>Updated version of Genome Assembly of Janthinobacterium lividum ERGS5:01.</title>
        <authorList>
            <person name="Kumar R."/>
            <person name="Acharya V."/>
            <person name="Singh D."/>
        </authorList>
    </citation>
    <scope>NUCLEOTIDE SEQUENCE [LARGE SCALE GENOMIC DNA]</scope>
    <source>
        <strain evidence="12 13">ERGS5:01</strain>
    </source>
</reference>
<comment type="similarity">
    <text evidence="2 9">Belongs to the MgtC/SapB family.</text>
</comment>
<evidence type="ECO:0000256" key="2">
    <source>
        <dbReference type="ARBA" id="ARBA00009298"/>
    </source>
</evidence>
<dbReference type="EMBL" id="MAQB02000001">
    <property type="protein sequence ID" value="OFJ49485.1"/>
    <property type="molecule type" value="Genomic_DNA"/>
</dbReference>
<evidence type="ECO:0000256" key="8">
    <source>
        <dbReference type="ARBA" id="ARBA00025369"/>
    </source>
</evidence>
<comment type="subcellular location">
    <subcellularLocation>
        <location evidence="9">Cell inner membrane</location>
        <topology evidence="9">Multi-pass membrane protein</topology>
    </subcellularLocation>
    <subcellularLocation>
        <location evidence="1">Cell membrane</location>
        <topology evidence="1">Multi-pass membrane protein</topology>
    </subcellularLocation>
</comment>
<evidence type="ECO:0000256" key="6">
    <source>
        <dbReference type="ARBA" id="ARBA00022989"/>
    </source>
</evidence>
<evidence type="ECO:0000256" key="5">
    <source>
        <dbReference type="ARBA" id="ARBA00022692"/>
    </source>
</evidence>
<feature type="domain" description="MgtC/SapB/SrpB/YhiD N-terminal" evidence="10">
    <location>
        <begin position="11"/>
        <end position="131"/>
    </location>
</feature>
<dbReference type="InterPro" id="IPR049177">
    <property type="entry name" value="MgtC_SapB_SrpB_YhiD_N"/>
</dbReference>
<feature type="transmembrane region" description="Helical" evidence="9">
    <location>
        <begin position="35"/>
        <end position="52"/>
    </location>
</feature>
<dbReference type="GO" id="GO:0005886">
    <property type="term" value="C:plasma membrane"/>
    <property type="evidence" value="ECO:0007669"/>
    <property type="project" value="UniProtKB-SubCell"/>
</dbReference>
<evidence type="ECO:0000256" key="9">
    <source>
        <dbReference type="RuleBase" id="RU365041"/>
    </source>
</evidence>
<dbReference type="Pfam" id="PF21770">
    <property type="entry name" value="MgtC_SapB_C"/>
    <property type="match status" value="1"/>
</dbReference>
<sequence length="240" mass="25246">MVVFDFALRVAAALTLGAMIGAERQLRQRMAGLRTNALVAVGASLFVMVSVLEGDPDGHLRIAAQVVSGIGFLGAGVIMREGMTVRGLNTAATLWCSAAIGVLCGLGFALEAAIGTGFVLVANLVLRHLAQRINAHGSEAGIETESIYRVTAVCEAEQEVQVRKLMLRLISGMPALMLQSLHSEDAAQAGRIEVRADLLTPLSSLGLLEQIVSQVSLEGSVSAVRWALVNNAEFVAERGV</sequence>
<dbReference type="PRINTS" id="PR01837">
    <property type="entry name" value="MGTCSAPBPROT"/>
</dbReference>
<keyword evidence="9" id="KW-0997">Cell inner membrane</keyword>
<keyword evidence="5 9" id="KW-0812">Transmembrane</keyword>
<dbReference type="Pfam" id="PF02308">
    <property type="entry name" value="MgtC"/>
    <property type="match status" value="1"/>
</dbReference>
<evidence type="ECO:0000313" key="13">
    <source>
        <dbReference type="Proteomes" id="UP000092634"/>
    </source>
</evidence>
<keyword evidence="6 9" id="KW-1133">Transmembrane helix</keyword>
<keyword evidence="4" id="KW-1003">Cell membrane</keyword>
<protein>
    <recommendedName>
        <fullName evidence="3 9">Protein MgtC</fullName>
    </recommendedName>
</protein>
<gene>
    <name evidence="12" type="ORF">BA896_011955</name>
</gene>
<proteinExistence type="inferred from homology"/>
<feature type="domain" description="MgtC-like C-terminal" evidence="11">
    <location>
        <begin position="148"/>
        <end position="226"/>
    </location>
</feature>
<dbReference type="InterPro" id="IPR048640">
    <property type="entry name" value="MgtC-like_C"/>
</dbReference>
<evidence type="ECO:0000256" key="1">
    <source>
        <dbReference type="ARBA" id="ARBA00004651"/>
    </source>
</evidence>
<comment type="function">
    <text evidence="8">Virulence factor required for growth in low Mg(2+) medium and for intramacrophage survival. May be involved in regulating membrane potential by activating Na(+)/K(+)-ATPase.</text>
</comment>
<feature type="transmembrane region" description="Helical" evidence="9">
    <location>
        <begin position="58"/>
        <end position="79"/>
    </location>
</feature>
<accession>A0A1E8PTC4</accession>
<dbReference type="PANTHER" id="PTHR33778:SF3">
    <property type="entry name" value="PROTEIN MGTC"/>
    <property type="match status" value="1"/>
</dbReference>
<evidence type="ECO:0000259" key="10">
    <source>
        <dbReference type="Pfam" id="PF02308"/>
    </source>
</evidence>
<evidence type="ECO:0000313" key="12">
    <source>
        <dbReference type="EMBL" id="OFJ49485.1"/>
    </source>
</evidence>
<evidence type="ECO:0000256" key="7">
    <source>
        <dbReference type="ARBA" id="ARBA00023136"/>
    </source>
</evidence>